<keyword evidence="2 3" id="KW-0802">TPR repeat</keyword>
<dbReference type="SUPFAM" id="SSF48452">
    <property type="entry name" value="TPR-like"/>
    <property type="match status" value="2"/>
</dbReference>
<reference evidence="4 5" key="1">
    <citation type="submission" date="2018-06" db="EMBL/GenBank/DDBJ databases">
        <title>Paenibacillus imtechensis sp. nov.</title>
        <authorList>
            <person name="Pinnaka A.K."/>
            <person name="Singh H."/>
            <person name="Kaur M."/>
        </authorList>
    </citation>
    <scope>NUCLEOTIDE SEQUENCE [LARGE SCALE GENOMIC DNA]</scope>
    <source>
        <strain evidence="4 5">SMB1</strain>
    </source>
</reference>
<dbReference type="Pfam" id="PF14559">
    <property type="entry name" value="TPR_19"/>
    <property type="match status" value="1"/>
</dbReference>
<feature type="repeat" description="TPR" evidence="3">
    <location>
        <begin position="184"/>
        <end position="217"/>
    </location>
</feature>
<dbReference type="PANTHER" id="PTHR45586:SF1">
    <property type="entry name" value="LIPOPOLYSACCHARIDE ASSEMBLY PROTEIN B"/>
    <property type="match status" value="1"/>
</dbReference>
<dbReference type="Gene3D" id="1.25.40.10">
    <property type="entry name" value="Tetratricopeptide repeat domain"/>
    <property type="match status" value="2"/>
</dbReference>
<comment type="caution">
    <text evidence="4">The sequence shown here is derived from an EMBL/GenBank/DDBJ whole genome shotgun (WGS) entry which is preliminary data.</text>
</comment>
<feature type="repeat" description="TPR" evidence="3">
    <location>
        <begin position="17"/>
        <end position="50"/>
    </location>
</feature>
<dbReference type="InterPro" id="IPR011990">
    <property type="entry name" value="TPR-like_helical_dom_sf"/>
</dbReference>
<name>A0A2W1LMN7_9BACL</name>
<dbReference type="PROSITE" id="PS50005">
    <property type="entry name" value="TPR"/>
    <property type="match status" value="2"/>
</dbReference>
<keyword evidence="5" id="KW-1185">Reference proteome</keyword>
<evidence type="ECO:0000313" key="4">
    <source>
        <dbReference type="EMBL" id="PZD95704.1"/>
    </source>
</evidence>
<dbReference type="OrthoDB" id="600613at2"/>
<organism evidence="4 5">
    <name type="scientific">Paenibacillus sambharensis</name>
    <dbReference type="NCBI Taxonomy" id="1803190"/>
    <lineage>
        <taxon>Bacteria</taxon>
        <taxon>Bacillati</taxon>
        <taxon>Bacillota</taxon>
        <taxon>Bacilli</taxon>
        <taxon>Bacillales</taxon>
        <taxon>Paenibacillaceae</taxon>
        <taxon>Paenibacillus</taxon>
    </lineage>
</organism>
<evidence type="ECO:0000256" key="2">
    <source>
        <dbReference type="ARBA" id="ARBA00022803"/>
    </source>
</evidence>
<sequence>MAVSSGRTNVIPIQLDATFFFERAVRSLDRYHYDRALKYFRRAVEYEPDNPVNHCNMAGILSELGNYEESNKILKWVVDELDPTMTECHFYMANNFANMENYEAAEDALVQYLEEDAEGQFLDEAEEMMDLLHFELERPPRRANIKSREGLYEHDQARMLLEEGKFAEAVRILRSITEKQPEFTAARNNLALAYYYMGLFDEAMATVQTVLEQEPGNLHALCNLAIFYQHEQDTERLELLVQSLRKTVPFHQEHVFKLATTMGILGEHDHAFVHLQRLLKDADNQQDPCLLHYAAVSACNSDKRGEAERLWKQALKLDRESGIPEYYLKHLQDGVLPPSVSYQYHLPFEEQFKKWGKDTDDLPDQVKKDPLVRSSFFWALRHGDRSTKLQVIQALGMIADNEVKETLKDFLMEAGEEDYLKHIAMFVLRGIGVTEPLQAVLEGKETTVEQNRMPSRLPVWHERWQAVVETALTRMQSRYDMIGQHDLLTLWVEFLSRLYPEVPPIRKTEGWAAALEYLTAKMHRRAVTYQEVATRYGVSVATASKYAKWIDEVCGIREKMQTVFPALDGIEQE</sequence>
<dbReference type="AlphaFoldDB" id="A0A2W1LMN7"/>
<dbReference type="InterPro" id="IPR019734">
    <property type="entry name" value="TPR_rpt"/>
</dbReference>
<accession>A0A2W1LMN7</accession>
<dbReference type="PANTHER" id="PTHR45586">
    <property type="entry name" value="TPR REPEAT-CONTAINING PROTEIN PA4667"/>
    <property type="match status" value="1"/>
</dbReference>
<proteinExistence type="predicted"/>
<dbReference type="SMART" id="SM00028">
    <property type="entry name" value="TPR"/>
    <property type="match status" value="5"/>
</dbReference>
<gene>
    <name evidence="4" type="ORF">DNH61_11450</name>
</gene>
<keyword evidence="1" id="KW-0677">Repeat</keyword>
<dbReference type="Proteomes" id="UP000249522">
    <property type="component" value="Unassembled WGS sequence"/>
</dbReference>
<evidence type="ECO:0000256" key="3">
    <source>
        <dbReference type="PROSITE-ProRule" id="PRU00339"/>
    </source>
</evidence>
<dbReference type="InterPro" id="IPR051012">
    <property type="entry name" value="CellSynth/LPSAsmb/PSIAsmb"/>
</dbReference>
<evidence type="ECO:0000313" key="5">
    <source>
        <dbReference type="Proteomes" id="UP000249522"/>
    </source>
</evidence>
<evidence type="ECO:0000256" key="1">
    <source>
        <dbReference type="ARBA" id="ARBA00022737"/>
    </source>
</evidence>
<dbReference type="EMBL" id="QKRB01000044">
    <property type="protein sequence ID" value="PZD95704.1"/>
    <property type="molecule type" value="Genomic_DNA"/>
</dbReference>
<protein>
    <submittedName>
        <fullName evidence="4">DDE transposase family protein</fullName>
    </submittedName>
</protein>